<evidence type="ECO:0008006" key="4">
    <source>
        <dbReference type="Google" id="ProtNLM"/>
    </source>
</evidence>
<protein>
    <recommendedName>
        <fullName evidence="4">Transmembrane protein</fullName>
    </recommendedName>
</protein>
<keyword evidence="3" id="KW-1185">Reference proteome</keyword>
<keyword evidence="1" id="KW-0472">Membrane</keyword>
<organism evidence="2 3">
    <name type="scientific">Tagetes erecta</name>
    <name type="common">African marigold</name>
    <dbReference type="NCBI Taxonomy" id="13708"/>
    <lineage>
        <taxon>Eukaryota</taxon>
        <taxon>Viridiplantae</taxon>
        <taxon>Streptophyta</taxon>
        <taxon>Embryophyta</taxon>
        <taxon>Tracheophyta</taxon>
        <taxon>Spermatophyta</taxon>
        <taxon>Magnoliopsida</taxon>
        <taxon>eudicotyledons</taxon>
        <taxon>Gunneridae</taxon>
        <taxon>Pentapetalae</taxon>
        <taxon>asterids</taxon>
        <taxon>campanulids</taxon>
        <taxon>Asterales</taxon>
        <taxon>Asteraceae</taxon>
        <taxon>Asteroideae</taxon>
        <taxon>Heliantheae alliance</taxon>
        <taxon>Tageteae</taxon>
        <taxon>Tagetes</taxon>
    </lineage>
</organism>
<reference evidence="2" key="1">
    <citation type="journal article" date="2023" name="bioRxiv">
        <title>Improved chromosome-level genome assembly for marigold (Tagetes erecta).</title>
        <authorList>
            <person name="Jiang F."/>
            <person name="Yuan L."/>
            <person name="Wang S."/>
            <person name="Wang H."/>
            <person name="Xu D."/>
            <person name="Wang A."/>
            <person name="Fan W."/>
        </authorList>
    </citation>
    <scope>NUCLEOTIDE SEQUENCE</scope>
    <source>
        <strain evidence="2">WSJ</strain>
        <tissue evidence="2">Leaf</tissue>
    </source>
</reference>
<evidence type="ECO:0000313" key="2">
    <source>
        <dbReference type="EMBL" id="KAK1415857.1"/>
    </source>
</evidence>
<sequence>MVKRSEPLRGSINKMDVGVQLQMSIKLVYAPFNALQLSTHTYNSLYLSIFLSFSSIIFIIFIALVQDLDSNPSIITHLCWSLSHNYIKLPNPLH</sequence>
<dbReference type="EMBL" id="JAUHHV010000008">
    <property type="protein sequence ID" value="KAK1415857.1"/>
    <property type="molecule type" value="Genomic_DNA"/>
</dbReference>
<keyword evidence="1" id="KW-0812">Transmembrane</keyword>
<comment type="caution">
    <text evidence="2">The sequence shown here is derived from an EMBL/GenBank/DDBJ whole genome shotgun (WGS) entry which is preliminary data.</text>
</comment>
<evidence type="ECO:0000313" key="3">
    <source>
        <dbReference type="Proteomes" id="UP001229421"/>
    </source>
</evidence>
<evidence type="ECO:0000256" key="1">
    <source>
        <dbReference type="SAM" id="Phobius"/>
    </source>
</evidence>
<dbReference type="Proteomes" id="UP001229421">
    <property type="component" value="Unassembled WGS sequence"/>
</dbReference>
<accession>A0AAD8K865</accession>
<proteinExistence type="predicted"/>
<feature type="transmembrane region" description="Helical" evidence="1">
    <location>
        <begin position="45"/>
        <end position="65"/>
    </location>
</feature>
<dbReference type="AlphaFoldDB" id="A0AAD8K865"/>
<gene>
    <name evidence="2" type="ORF">QVD17_31645</name>
</gene>
<keyword evidence="1" id="KW-1133">Transmembrane helix</keyword>
<name>A0AAD8K865_TARER</name>